<evidence type="ECO:0000313" key="3">
    <source>
        <dbReference type="EMBL" id="MFD1002876.1"/>
    </source>
</evidence>
<dbReference type="SUPFAM" id="SSF55781">
    <property type="entry name" value="GAF domain-like"/>
    <property type="match status" value="1"/>
</dbReference>
<dbReference type="Pfam" id="PF13185">
    <property type="entry name" value="GAF_2"/>
    <property type="match status" value="1"/>
</dbReference>
<name>A0ABW3KB79_9BACT</name>
<accession>A0ABW3KB79</accession>
<keyword evidence="1" id="KW-0472">Membrane</keyword>
<evidence type="ECO:0000259" key="2">
    <source>
        <dbReference type="SMART" id="SM00065"/>
    </source>
</evidence>
<dbReference type="EMBL" id="JBHTKA010000014">
    <property type="protein sequence ID" value="MFD1002876.1"/>
    <property type="molecule type" value="Genomic_DNA"/>
</dbReference>
<dbReference type="InterPro" id="IPR003018">
    <property type="entry name" value="GAF"/>
</dbReference>
<feature type="transmembrane region" description="Helical" evidence="1">
    <location>
        <begin position="16"/>
        <end position="34"/>
    </location>
</feature>
<proteinExistence type="predicted"/>
<keyword evidence="1" id="KW-0812">Transmembrane</keyword>
<feature type="domain" description="GAF" evidence="2">
    <location>
        <begin position="338"/>
        <end position="484"/>
    </location>
</feature>
<dbReference type="Proteomes" id="UP001597112">
    <property type="component" value="Unassembled WGS sequence"/>
</dbReference>
<gene>
    <name evidence="3" type="ORF">ACFQ21_26350</name>
</gene>
<keyword evidence="1" id="KW-1133">Transmembrane helix</keyword>
<comment type="caution">
    <text evidence="3">The sequence shown here is derived from an EMBL/GenBank/DDBJ whole genome shotgun (WGS) entry which is preliminary data.</text>
</comment>
<sequence length="636" mass="72326">MFRAIRNLSISKRLQIISFVSISFICILITLIFYTKRKEEQVTDTVRIFDSMTLDVWMRIKTYNSLRGDFLTILITDPLTQGESHQEAVEFFNERLEDLASYEEAAEYWGVIPADIKANYDSMNMAVDQYVSFCKDKLPLATDVSRRDSADFTDLRKTIVVESNELYKNIRYSALNTLNAIYDNTERNEVRIESEIHTMMLLFYILSGTLIVTIFFTIRIIAKSILTPIHETRMSLELLSKGGLPAIKAYQGKDELSVMLNSLKGFSEQMTNLLSFVSNVARKNFKEEAKMFEGKGLIAEALINMRDSLKQHAVDESLRNWTIQGQADLGNMMRQQQTLDKFCDHALSYIVKYVGASHGALYIAEKNGDREHLKLASVYAYDRKKFISGLVQPGEGLAGQVYLERQSIMLREMPDDYIKITSGLGEALPQSLIVCPLLLNDRVHGVLEIASFKMFKSNDTELIQKFAEQLASAVATGQSNRNTEELLRESQLKTEAMIAREEETARYIDELRDVQRGLEIKLNESIKQKNEFQSILRAIGQNIIVVDKNLMVQNVVQYNDYTMRKLFDKPVVAGQNLLILSDSSMHETLKNILNEAILQGETGGVTVNNVKIVSQPFRNETGNIVSYIITIAEESI</sequence>
<dbReference type="RefSeq" id="WP_377584681.1">
    <property type="nucleotide sequence ID" value="NZ_JBHTKA010000014.1"/>
</dbReference>
<organism evidence="3 4">
    <name type="scientific">Ohtaekwangia kribbensis</name>
    <dbReference type="NCBI Taxonomy" id="688913"/>
    <lineage>
        <taxon>Bacteria</taxon>
        <taxon>Pseudomonadati</taxon>
        <taxon>Bacteroidota</taxon>
        <taxon>Cytophagia</taxon>
        <taxon>Cytophagales</taxon>
        <taxon>Fulvivirgaceae</taxon>
        <taxon>Ohtaekwangia</taxon>
    </lineage>
</organism>
<protein>
    <submittedName>
        <fullName evidence="3">GAF domain-containing protein</fullName>
    </submittedName>
</protein>
<dbReference type="Gene3D" id="3.30.450.40">
    <property type="match status" value="1"/>
</dbReference>
<evidence type="ECO:0000256" key="1">
    <source>
        <dbReference type="SAM" id="Phobius"/>
    </source>
</evidence>
<feature type="transmembrane region" description="Helical" evidence="1">
    <location>
        <begin position="201"/>
        <end position="222"/>
    </location>
</feature>
<dbReference type="InterPro" id="IPR029016">
    <property type="entry name" value="GAF-like_dom_sf"/>
</dbReference>
<evidence type="ECO:0000313" key="4">
    <source>
        <dbReference type="Proteomes" id="UP001597112"/>
    </source>
</evidence>
<dbReference type="Gene3D" id="6.10.340.10">
    <property type="match status" value="1"/>
</dbReference>
<keyword evidence="4" id="KW-1185">Reference proteome</keyword>
<reference evidence="4" key="1">
    <citation type="journal article" date="2019" name="Int. J. Syst. Evol. Microbiol.">
        <title>The Global Catalogue of Microorganisms (GCM) 10K type strain sequencing project: providing services to taxonomists for standard genome sequencing and annotation.</title>
        <authorList>
            <consortium name="The Broad Institute Genomics Platform"/>
            <consortium name="The Broad Institute Genome Sequencing Center for Infectious Disease"/>
            <person name="Wu L."/>
            <person name="Ma J."/>
        </authorList>
    </citation>
    <scope>NUCLEOTIDE SEQUENCE [LARGE SCALE GENOMIC DNA]</scope>
    <source>
        <strain evidence="4">CCUG 58938</strain>
    </source>
</reference>
<dbReference type="SMART" id="SM00065">
    <property type="entry name" value="GAF"/>
    <property type="match status" value="1"/>
</dbReference>